<protein>
    <submittedName>
        <fullName evidence="7">Amino acid transporter</fullName>
    </submittedName>
</protein>
<keyword evidence="3 6" id="KW-0812">Transmembrane</keyword>
<dbReference type="InterPro" id="IPR050367">
    <property type="entry name" value="APC_superfamily"/>
</dbReference>
<feature type="transmembrane region" description="Helical" evidence="6">
    <location>
        <begin position="105"/>
        <end position="123"/>
    </location>
</feature>
<feature type="transmembrane region" description="Helical" evidence="6">
    <location>
        <begin position="247"/>
        <end position="267"/>
    </location>
</feature>
<dbReference type="Gene3D" id="1.20.1740.10">
    <property type="entry name" value="Amino acid/polyamine transporter I"/>
    <property type="match status" value="1"/>
</dbReference>
<dbReference type="PANTHER" id="PTHR42770:SF16">
    <property type="entry name" value="AMINO ACID PERMEASE"/>
    <property type="match status" value="1"/>
</dbReference>
<keyword evidence="8" id="KW-1185">Reference proteome</keyword>
<dbReference type="RefSeq" id="WP_235434419.1">
    <property type="nucleotide sequence ID" value="NZ_JAQDQF010000003.1"/>
</dbReference>
<feature type="transmembrane region" description="Helical" evidence="6">
    <location>
        <begin position="379"/>
        <end position="401"/>
    </location>
</feature>
<sequence>MPGPARDRVRARLRLGARTQLVGLDRRSLGFTDVVAQSVAVMAPCAAAATIPMLLGQANAPLVWCVVTATVLCALVASTLGVFASRVVAPGALYTYAAKGLGPSAGAATAAAMTLGYGSLAMFTLSQTAAYGLRIFGVTAPSTLTMCLAVAGIAAAMAVLLIRGVRVSARVGLIIEAVAVAGLLTLVGVLVARNWDHMSVRSAVAVPTGWSHYLAGVAVATCGIIGFESAATLSVEAKRPLRTIPRAINASLLLGAVVVLIATLAQAGGATVLDGISALGEGNVDVLTESIGASWVAPLVNLGVCASFLACALASTTALTRTLLSLARESVLPSRLGYTHPRFKTPVVGVVVSLLVMVAVIVISLAAGASENSMRGSMAAAPAIGFMVAYVLVCVAAPAFLRKTGELQRRTTVIAGLAAIGFGGILVVFVATNIGGTWAPGIIGALVWLALAALGYVTLRRIRPLVTARIGIHETPMRSEVFSGHLEADAAVSGGPSR</sequence>
<feature type="transmembrane region" description="Helical" evidence="6">
    <location>
        <begin position="438"/>
        <end position="459"/>
    </location>
</feature>
<reference evidence="7 8" key="1">
    <citation type="submission" date="2015-05" db="EMBL/GenBank/DDBJ databases">
        <title>Draft genome sequence of the bacterium Gordonia jacobaea a new member of the Gordonia genus.</title>
        <authorList>
            <person name="Jimenez-Galisteo G."/>
            <person name="Dominguez A."/>
            <person name="Munoz E."/>
            <person name="Vinas M."/>
        </authorList>
    </citation>
    <scope>NUCLEOTIDE SEQUENCE [LARGE SCALE GENOMIC DNA]</scope>
    <source>
        <strain evidence="8">mv1</strain>
    </source>
</reference>
<dbReference type="InterPro" id="IPR002293">
    <property type="entry name" value="AA/rel_permease1"/>
</dbReference>
<dbReference type="Pfam" id="PF13520">
    <property type="entry name" value="AA_permease_2"/>
    <property type="match status" value="1"/>
</dbReference>
<evidence type="ECO:0000256" key="4">
    <source>
        <dbReference type="ARBA" id="ARBA00022989"/>
    </source>
</evidence>
<proteinExistence type="predicted"/>
<evidence type="ECO:0000256" key="5">
    <source>
        <dbReference type="ARBA" id="ARBA00023136"/>
    </source>
</evidence>
<feature type="transmembrane region" description="Helical" evidence="6">
    <location>
        <begin position="345"/>
        <end position="367"/>
    </location>
</feature>
<evidence type="ECO:0000256" key="2">
    <source>
        <dbReference type="ARBA" id="ARBA00022475"/>
    </source>
</evidence>
<feature type="transmembrane region" description="Helical" evidence="6">
    <location>
        <begin position="34"/>
        <end position="55"/>
    </location>
</feature>
<gene>
    <name evidence="7" type="ORF">ABW18_16630</name>
</gene>
<evidence type="ECO:0000256" key="6">
    <source>
        <dbReference type="SAM" id="Phobius"/>
    </source>
</evidence>
<feature type="transmembrane region" description="Helical" evidence="6">
    <location>
        <begin position="212"/>
        <end position="235"/>
    </location>
</feature>
<keyword evidence="5 6" id="KW-0472">Membrane</keyword>
<evidence type="ECO:0000256" key="3">
    <source>
        <dbReference type="ARBA" id="ARBA00022692"/>
    </source>
</evidence>
<comment type="caution">
    <text evidence="7">The sequence shown here is derived from an EMBL/GenBank/DDBJ whole genome shotgun (WGS) entry which is preliminary data.</text>
</comment>
<dbReference type="PIRSF" id="PIRSF006060">
    <property type="entry name" value="AA_transporter"/>
    <property type="match status" value="1"/>
</dbReference>
<keyword evidence="2" id="KW-1003">Cell membrane</keyword>
<dbReference type="PANTHER" id="PTHR42770">
    <property type="entry name" value="AMINO ACID TRANSPORTER-RELATED"/>
    <property type="match status" value="1"/>
</dbReference>
<feature type="transmembrane region" description="Helical" evidence="6">
    <location>
        <begin position="61"/>
        <end position="84"/>
    </location>
</feature>
<name>A0ABR5I9Y5_9ACTN</name>
<evidence type="ECO:0000313" key="8">
    <source>
        <dbReference type="Proteomes" id="UP000037247"/>
    </source>
</evidence>
<dbReference type="EMBL" id="LDTZ01000019">
    <property type="protein sequence ID" value="KNA90498.1"/>
    <property type="molecule type" value="Genomic_DNA"/>
</dbReference>
<evidence type="ECO:0000256" key="1">
    <source>
        <dbReference type="ARBA" id="ARBA00004651"/>
    </source>
</evidence>
<keyword evidence="4 6" id="KW-1133">Transmembrane helix</keyword>
<feature type="transmembrane region" description="Helical" evidence="6">
    <location>
        <begin position="413"/>
        <end position="432"/>
    </location>
</feature>
<organism evidence="7 8">
    <name type="scientific">Gordonia jacobaea</name>
    <dbReference type="NCBI Taxonomy" id="122202"/>
    <lineage>
        <taxon>Bacteria</taxon>
        <taxon>Bacillati</taxon>
        <taxon>Actinomycetota</taxon>
        <taxon>Actinomycetes</taxon>
        <taxon>Mycobacteriales</taxon>
        <taxon>Gordoniaceae</taxon>
        <taxon>Gordonia</taxon>
    </lineage>
</organism>
<comment type="subcellular location">
    <subcellularLocation>
        <location evidence="1">Cell membrane</location>
        <topology evidence="1">Multi-pass membrane protein</topology>
    </subcellularLocation>
</comment>
<feature type="transmembrane region" description="Helical" evidence="6">
    <location>
        <begin position="173"/>
        <end position="192"/>
    </location>
</feature>
<feature type="transmembrane region" description="Helical" evidence="6">
    <location>
        <begin position="299"/>
        <end position="324"/>
    </location>
</feature>
<feature type="transmembrane region" description="Helical" evidence="6">
    <location>
        <begin position="135"/>
        <end position="161"/>
    </location>
</feature>
<dbReference type="Proteomes" id="UP000037247">
    <property type="component" value="Unassembled WGS sequence"/>
</dbReference>
<evidence type="ECO:0000313" key="7">
    <source>
        <dbReference type="EMBL" id="KNA90498.1"/>
    </source>
</evidence>
<accession>A0ABR5I9Y5</accession>